<evidence type="ECO:0000313" key="2">
    <source>
        <dbReference type="Proteomes" id="UP000515150"/>
    </source>
</evidence>
<dbReference type="GeneID" id="121202448"/>
<feature type="chain" id="PRO_5035478837" evidence="1">
    <location>
        <begin position="28"/>
        <end position="111"/>
    </location>
</feature>
<dbReference type="AlphaFoldDB" id="A0A8M1HI15"/>
<dbReference type="Proteomes" id="UP000515150">
    <property type="component" value="Chromosome 9"/>
</dbReference>
<reference evidence="3" key="1">
    <citation type="submission" date="2025-08" db="UniProtKB">
        <authorList>
            <consortium name="RefSeq"/>
        </authorList>
    </citation>
    <scope>IDENTIFICATION</scope>
</reference>
<name>A0A8M1HI15_BETSP</name>
<protein>
    <submittedName>
        <fullName evidence="3">Uncharacterized protein zgc:193726</fullName>
    </submittedName>
</protein>
<dbReference type="OrthoDB" id="8939645at2759"/>
<keyword evidence="2" id="KW-1185">Reference proteome</keyword>
<proteinExistence type="predicted"/>
<keyword evidence="1" id="KW-0732">Signal</keyword>
<evidence type="ECO:0000313" key="3">
    <source>
        <dbReference type="RefSeq" id="XP_040928123.1"/>
    </source>
</evidence>
<gene>
    <name evidence="3" type="primary">zgc:193726</name>
</gene>
<evidence type="ECO:0000256" key="1">
    <source>
        <dbReference type="SAM" id="SignalP"/>
    </source>
</evidence>
<dbReference type="KEGG" id="bspl:121202448"/>
<dbReference type="RefSeq" id="XP_040928123.1">
    <property type="nucleotide sequence ID" value="XM_041072189.2"/>
</dbReference>
<sequence length="111" mass="11976">MKPGQLSTLRMVFAVVVVMMMVMRVFSVPHPSPVHLSHGNQVHFNQTIKEESLDLLNVWNSSTNETGHRVLLARLGCMLPTCAAANLISSMQGGDEKAGSAATDPFGNGKK</sequence>
<feature type="signal peptide" evidence="1">
    <location>
        <begin position="1"/>
        <end position="27"/>
    </location>
</feature>
<organism evidence="2 3">
    <name type="scientific">Betta splendens</name>
    <name type="common">Siamese fighting fish</name>
    <dbReference type="NCBI Taxonomy" id="158456"/>
    <lineage>
        <taxon>Eukaryota</taxon>
        <taxon>Metazoa</taxon>
        <taxon>Chordata</taxon>
        <taxon>Craniata</taxon>
        <taxon>Vertebrata</taxon>
        <taxon>Euteleostomi</taxon>
        <taxon>Actinopterygii</taxon>
        <taxon>Neopterygii</taxon>
        <taxon>Teleostei</taxon>
        <taxon>Neoteleostei</taxon>
        <taxon>Acanthomorphata</taxon>
        <taxon>Anabantaria</taxon>
        <taxon>Anabantiformes</taxon>
        <taxon>Anabantoidei</taxon>
        <taxon>Osphronemidae</taxon>
        <taxon>Betta</taxon>
    </lineage>
</organism>
<accession>A0A8M1HI15</accession>